<evidence type="ECO:0000256" key="11">
    <source>
        <dbReference type="SAM" id="MobiDB-lite"/>
    </source>
</evidence>
<evidence type="ECO:0000259" key="12">
    <source>
        <dbReference type="Pfam" id="PF00535"/>
    </source>
</evidence>
<keyword evidence="4 13" id="KW-0328">Glycosyltransferase</keyword>
<dbReference type="EC" id="2.4.1.266" evidence="7"/>
<dbReference type="Pfam" id="PF00535">
    <property type="entry name" value="Glycos_transf_2"/>
    <property type="match status" value="1"/>
</dbReference>
<dbReference type="InterPro" id="IPR050256">
    <property type="entry name" value="Glycosyltransferase_2"/>
</dbReference>
<evidence type="ECO:0000256" key="1">
    <source>
        <dbReference type="ARBA" id="ARBA00001936"/>
    </source>
</evidence>
<evidence type="ECO:0000256" key="7">
    <source>
        <dbReference type="ARBA" id="ARBA00039022"/>
    </source>
</evidence>
<keyword evidence="6" id="KW-0460">Magnesium</keyword>
<dbReference type="GO" id="GO:0016757">
    <property type="term" value="F:glycosyltransferase activity"/>
    <property type="evidence" value="ECO:0007669"/>
    <property type="project" value="UniProtKB-KW"/>
</dbReference>
<reference evidence="13 14" key="1">
    <citation type="submission" date="2024-02" db="EMBL/GenBank/DDBJ databases">
        <title>Full genome sequence of Nocardioides kribbensis.</title>
        <authorList>
            <person name="Poletto B.L."/>
            <person name="Silva G."/>
            <person name="Galante D."/>
            <person name="Campos K.R."/>
            <person name="Santos M.B.N."/>
            <person name="Sacchi C.T."/>
        </authorList>
    </citation>
    <scope>NUCLEOTIDE SEQUENCE [LARGE SCALE GENOMIC DNA]</scope>
    <source>
        <strain evidence="13 14">O4R</strain>
    </source>
</reference>
<dbReference type="SUPFAM" id="SSF53448">
    <property type="entry name" value="Nucleotide-diphospho-sugar transferases"/>
    <property type="match status" value="1"/>
</dbReference>
<comment type="catalytic activity">
    <reaction evidence="9">
        <text>(2R)-3-phosphoglycerate + UDP-alpha-D-glucose = (2R)-2-O-(alpha-D-glucopyranosyl)-3-phospho-glycerate + UDP + H(+)</text>
        <dbReference type="Rhea" id="RHEA:31319"/>
        <dbReference type="ChEBI" id="CHEBI:15378"/>
        <dbReference type="ChEBI" id="CHEBI:58223"/>
        <dbReference type="ChEBI" id="CHEBI:58272"/>
        <dbReference type="ChEBI" id="CHEBI:58885"/>
        <dbReference type="ChEBI" id="CHEBI:62600"/>
        <dbReference type="EC" id="2.4.1.266"/>
    </reaction>
    <physiologicalReaction direction="left-to-right" evidence="9">
        <dbReference type="Rhea" id="RHEA:31320"/>
    </physiologicalReaction>
</comment>
<keyword evidence="5 13" id="KW-0808">Transferase</keyword>
<dbReference type="InterPro" id="IPR001173">
    <property type="entry name" value="Glyco_trans_2-like"/>
</dbReference>
<comment type="cofactor">
    <cofactor evidence="1">
        <name>Mn(2+)</name>
        <dbReference type="ChEBI" id="CHEBI:29035"/>
    </cofactor>
</comment>
<evidence type="ECO:0000256" key="6">
    <source>
        <dbReference type="ARBA" id="ARBA00022842"/>
    </source>
</evidence>
<evidence type="ECO:0000313" key="13">
    <source>
        <dbReference type="EMBL" id="MEQ7847216.1"/>
    </source>
</evidence>
<dbReference type="EMBL" id="JBEGDP010000006">
    <property type="protein sequence ID" value="MEQ7847216.1"/>
    <property type="molecule type" value="Genomic_DNA"/>
</dbReference>
<comment type="catalytic activity">
    <reaction evidence="10">
        <text>an NDP-alpha-D-glucose + (2R)-3-phosphoglycerate = (2R)-2-O-(alpha-D-glucopyranosyl)-3-phospho-glycerate + a ribonucleoside 5'-diphosphate + H(+)</text>
        <dbReference type="Rhea" id="RHEA:47244"/>
        <dbReference type="ChEBI" id="CHEBI:15378"/>
        <dbReference type="ChEBI" id="CHEBI:57930"/>
        <dbReference type="ChEBI" id="CHEBI:58272"/>
        <dbReference type="ChEBI" id="CHEBI:62600"/>
        <dbReference type="ChEBI" id="CHEBI:76533"/>
        <dbReference type="EC" id="2.4.1.266"/>
    </reaction>
    <physiologicalReaction direction="left-to-right" evidence="10">
        <dbReference type="Rhea" id="RHEA:47245"/>
    </physiologicalReaction>
</comment>
<evidence type="ECO:0000313" key="14">
    <source>
        <dbReference type="Proteomes" id="UP001482520"/>
    </source>
</evidence>
<dbReference type="Proteomes" id="UP001482520">
    <property type="component" value="Unassembled WGS sequence"/>
</dbReference>
<proteinExistence type="inferred from homology"/>
<dbReference type="RefSeq" id="WP_349804337.1">
    <property type="nucleotide sequence ID" value="NZ_JBEGDP010000006.1"/>
</dbReference>
<feature type="compositionally biased region" description="Low complexity" evidence="11">
    <location>
        <begin position="282"/>
        <end position="296"/>
    </location>
</feature>
<dbReference type="PANTHER" id="PTHR48090">
    <property type="entry name" value="UNDECAPRENYL-PHOSPHATE 4-DEOXY-4-FORMAMIDO-L-ARABINOSE TRANSFERASE-RELATED"/>
    <property type="match status" value="1"/>
</dbReference>
<evidence type="ECO:0000256" key="3">
    <source>
        <dbReference type="ARBA" id="ARBA00006739"/>
    </source>
</evidence>
<protein>
    <recommendedName>
        <fullName evidence="8">Glucosyl-3-phosphoglycerate synthase</fullName>
        <ecNumber evidence="7">2.4.1.266</ecNumber>
    </recommendedName>
</protein>
<feature type="region of interest" description="Disordered" evidence="11">
    <location>
        <begin position="282"/>
        <end position="337"/>
    </location>
</feature>
<dbReference type="NCBIfam" id="NF010496">
    <property type="entry name" value="PRK13915.1"/>
    <property type="match status" value="1"/>
</dbReference>
<name>A0ABV1NXI1_9ACTN</name>
<evidence type="ECO:0000256" key="8">
    <source>
        <dbReference type="ARBA" id="ARBA00040894"/>
    </source>
</evidence>
<feature type="domain" description="Glycosyltransferase 2-like" evidence="12">
    <location>
        <begin position="40"/>
        <end position="153"/>
    </location>
</feature>
<evidence type="ECO:0000256" key="10">
    <source>
        <dbReference type="ARBA" id="ARBA00048997"/>
    </source>
</evidence>
<comment type="similarity">
    <text evidence="3">Belongs to the glycosyltransferase 2 family.</text>
</comment>
<feature type="compositionally biased region" description="Basic and acidic residues" evidence="11">
    <location>
        <begin position="297"/>
        <end position="337"/>
    </location>
</feature>
<gene>
    <name evidence="13" type="ORF">V6R90_07980</name>
</gene>
<evidence type="ECO:0000256" key="5">
    <source>
        <dbReference type="ARBA" id="ARBA00022679"/>
    </source>
</evidence>
<evidence type="ECO:0000256" key="4">
    <source>
        <dbReference type="ARBA" id="ARBA00022676"/>
    </source>
</evidence>
<evidence type="ECO:0000256" key="9">
    <source>
        <dbReference type="ARBA" id="ARBA00048689"/>
    </source>
</evidence>
<sequence length="337" mass="35359">MTHSAASAPAAGSAPATYVWADWSLDDLLAAKAASGLRVSLVVPARNEAATVGDVVTRVREALVETVALLDEIVVIDSDSTDATYEVATDAGAVVHRSAEVRPELGSHPGKGEAMWKSLFVTTGDVLVFMDADLVDWDTHFVPGLLGPLLTRPEVGLVKGFYERPGTGEGPEGLGALDGGRVTELVARPVIALEHPALAGLVQPLAGEWAIRRELFASLSVPTGYAVELAALIDTCRLRGAGAIAQVDLGRRAHRHQALLDLGAMAVQILAAVERRRGGVETLAGAGSSTTGGDAAESGRRGEESVRLRQYRPDGGRISPVERDVPIIERPPAKDLL</sequence>
<keyword evidence="14" id="KW-1185">Reference proteome</keyword>
<organism evidence="13 14">
    <name type="scientific">Nocardioides kribbensis</name>
    <dbReference type="NCBI Taxonomy" id="305517"/>
    <lineage>
        <taxon>Bacteria</taxon>
        <taxon>Bacillati</taxon>
        <taxon>Actinomycetota</taxon>
        <taxon>Actinomycetes</taxon>
        <taxon>Propionibacteriales</taxon>
        <taxon>Nocardioidaceae</taxon>
        <taxon>Nocardioides</taxon>
    </lineage>
</organism>
<comment type="cofactor">
    <cofactor evidence="2">
        <name>Mg(2+)</name>
        <dbReference type="ChEBI" id="CHEBI:18420"/>
    </cofactor>
</comment>
<accession>A0ABV1NXI1</accession>
<dbReference type="Gene3D" id="3.90.550.10">
    <property type="entry name" value="Spore Coat Polysaccharide Biosynthesis Protein SpsA, Chain A"/>
    <property type="match status" value="1"/>
</dbReference>
<dbReference type="InterPro" id="IPR029044">
    <property type="entry name" value="Nucleotide-diphossugar_trans"/>
</dbReference>
<comment type="caution">
    <text evidence="13">The sequence shown here is derived from an EMBL/GenBank/DDBJ whole genome shotgun (WGS) entry which is preliminary data.</text>
</comment>
<dbReference type="PANTHER" id="PTHR48090:SF10">
    <property type="entry name" value="GLUCOSYL-3-PHOSPHOGLYCERATE SYNTHASE"/>
    <property type="match status" value="1"/>
</dbReference>
<evidence type="ECO:0000256" key="2">
    <source>
        <dbReference type="ARBA" id="ARBA00001946"/>
    </source>
</evidence>